<reference evidence="10 11" key="1">
    <citation type="submission" date="2018-10" db="EMBL/GenBank/DDBJ databases">
        <authorList>
            <person name="Li J."/>
        </authorList>
    </citation>
    <scope>NUCLEOTIDE SEQUENCE [LARGE SCALE GENOMIC DNA]</scope>
    <source>
        <strain evidence="10 11">ZD1-4</strain>
    </source>
</reference>
<evidence type="ECO:0000256" key="1">
    <source>
        <dbReference type="ARBA" id="ARBA00000135"/>
    </source>
</evidence>
<dbReference type="Gene3D" id="3.40.630.10">
    <property type="entry name" value="Zn peptidases"/>
    <property type="match status" value="1"/>
</dbReference>
<dbReference type="InterPro" id="IPR023042">
    <property type="entry name" value="Peptidase_M17_leu_NH2_pept"/>
</dbReference>
<evidence type="ECO:0000256" key="3">
    <source>
        <dbReference type="ARBA" id="ARBA00009528"/>
    </source>
</evidence>
<evidence type="ECO:0000256" key="7">
    <source>
        <dbReference type="ARBA" id="ARBA00049972"/>
    </source>
</evidence>
<dbReference type="NCBIfam" id="NF002073">
    <property type="entry name" value="PRK00913.1-2"/>
    <property type="match status" value="1"/>
</dbReference>
<dbReference type="SUPFAM" id="SSF52949">
    <property type="entry name" value="Macro domain-like"/>
    <property type="match status" value="1"/>
</dbReference>
<feature type="active site" evidence="8">
    <location>
        <position position="268"/>
    </location>
</feature>
<comment type="cofactor">
    <cofactor evidence="8">
        <name>Mn(2+)</name>
        <dbReference type="ChEBI" id="CHEBI:29035"/>
    </cofactor>
    <text evidence="8">Binds 2 manganese ions per subunit.</text>
</comment>
<comment type="catalytic activity">
    <reaction evidence="2 8">
        <text>Release of an N-terminal amino acid, preferentially leucine, but not glutamic or aspartic acids.</text>
        <dbReference type="EC" id="3.4.11.10"/>
    </reaction>
</comment>
<dbReference type="OrthoDB" id="9809354at2"/>
<feature type="binding site" evidence="8">
    <location>
        <position position="338"/>
    </location>
    <ligand>
        <name>Mn(2+)</name>
        <dbReference type="ChEBI" id="CHEBI:29035"/>
        <label>1</label>
    </ligand>
</feature>
<dbReference type="Gene3D" id="3.40.220.10">
    <property type="entry name" value="Leucine Aminopeptidase, subunit E, domain 1"/>
    <property type="match status" value="1"/>
</dbReference>
<sequence length="500" mass="50885">MPVFDLSVSSSPASDFATDVLVLGATANGNGPELLAPAGFDWLADSLKAIGATGAVDQLIRVPGNSTANSIAIIGIGSEVTPDALRIAAGSAIRQLAGAVHVALALPVRDAAELEAALEGAALGAYSFTAYKSTSLDSQKPPVANITVLADGALATSDEAQAAVSRARVVATAVAELKDLAATPANDLYPESLAAAAEASVRDLPVEVTVWNEESLRRDGFGGILGVGQGSSRGPRLVKLAYSPAGATRHIALVGKGITFDTGGLSLKPAASMLGMKDDMTGAATVLAVVRAAAELGLNVRVTAWLCIAENMPSGTAIRPGDVLRIANGTTVEVTNTDAEGRLVMADGLVAASAERPDAIIDVATLTGAQVVALGNRYTGVMGDEALVGHVLDAAKATGEFMWPMPFAEELRSLLRSDVADMVNAKVGNRAGGMLVAGLFLREFVGKVSDDDGAPSIPWAHLDIAGPGTNGESPYGFTGTGPTGVAVRTLLRVAEDFSRP</sequence>
<evidence type="ECO:0000256" key="2">
    <source>
        <dbReference type="ARBA" id="ARBA00000967"/>
    </source>
</evidence>
<gene>
    <name evidence="8" type="primary">pepA</name>
    <name evidence="10" type="ORF">D9V28_04230</name>
</gene>
<dbReference type="GO" id="GO:0006508">
    <property type="term" value="P:proteolysis"/>
    <property type="evidence" value="ECO:0007669"/>
    <property type="project" value="UniProtKB-KW"/>
</dbReference>
<feature type="binding site" evidence="8">
    <location>
        <position position="256"/>
    </location>
    <ligand>
        <name>Mn(2+)</name>
        <dbReference type="ChEBI" id="CHEBI:29035"/>
        <label>2</label>
    </ligand>
</feature>
<feature type="binding site" evidence="8">
    <location>
        <position position="340"/>
    </location>
    <ligand>
        <name>Mn(2+)</name>
        <dbReference type="ChEBI" id="CHEBI:29035"/>
        <label>2</label>
    </ligand>
</feature>
<dbReference type="PROSITE" id="PS00631">
    <property type="entry name" value="CYTOSOL_AP"/>
    <property type="match status" value="1"/>
</dbReference>
<keyword evidence="6 8" id="KW-0378">Hydrolase</keyword>
<accession>A0A3L7J6A7</accession>
<evidence type="ECO:0000256" key="4">
    <source>
        <dbReference type="ARBA" id="ARBA00022438"/>
    </source>
</evidence>
<dbReference type="InterPro" id="IPR000819">
    <property type="entry name" value="Peptidase_M17_C"/>
</dbReference>
<organism evidence="10 11">
    <name type="scientific">Mycetocola zhadangensis</name>
    <dbReference type="NCBI Taxonomy" id="1164595"/>
    <lineage>
        <taxon>Bacteria</taxon>
        <taxon>Bacillati</taxon>
        <taxon>Actinomycetota</taxon>
        <taxon>Actinomycetes</taxon>
        <taxon>Micrococcales</taxon>
        <taxon>Microbacteriaceae</taxon>
        <taxon>Mycetocola</taxon>
    </lineage>
</organism>
<keyword evidence="8" id="KW-0479">Metal-binding</keyword>
<name>A0A3L7J6A7_9MICO</name>
<comment type="similarity">
    <text evidence="3 8">Belongs to the peptidase M17 family.</text>
</comment>
<comment type="caution">
    <text evidence="10">The sequence shown here is derived from an EMBL/GenBank/DDBJ whole genome shotgun (WGS) entry which is preliminary data.</text>
</comment>
<dbReference type="EMBL" id="RCWJ01000001">
    <property type="protein sequence ID" value="RLQ86054.1"/>
    <property type="molecule type" value="Genomic_DNA"/>
</dbReference>
<comment type="subcellular location">
    <subcellularLocation>
        <location evidence="8">Cytoplasm</location>
    </subcellularLocation>
</comment>
<evidence type="ECO:0000313" key="11">
    <source>
        <dbReference type="Proteomes" id="UP000282460"/>
    </source>
</evidence>
<comment type="function">
    <text evidence="7 8">Presumably involved in the processing and regular turnover of intracellular proteins. Catalyzes the removal of unsubstituted N-terminal amino acids from various peptides.</text>
</comment>
<protein>
    <recommendedName>
        <fullName evidence="8">Probable cytosol aminopeptidase</fullName>
        <ecNumber evidence="8">3.4.11.1</ecNumber>
    </recommendedName>
    <alternativeName>
        <fullName evidence="8">Leucine aminopeptidase</fullName>
        <shortName evidence="8">LAP</shortName>
        <ecNumber evidence="8">3.4.11.10</ecNumber>
    </alternativeName>
    <alternativeName>
        <fullName evidence="8">Leucyl aminopeptidase</fullName>
    </alternativeName>
</protein>
<feature type="binding site" evidence="8">
    <location>
        <position position="261"/>
    </location>
    <ligand>
        <name>Mn(2+)</name>
        <dbReference type="ChEBI" id="CHEBI:29035"/>
        <label>2</label>
    </ligand>
</feature>
<dbReference type="AlphaFoldDB" id="A0A3L7J6A7"/>
<feature type="binding site" evidence="8">
    <location>
        <position position="279"/>
    </location>
    <ligand>
        <name>Mn(2+)</name>
        <dbReference type="ChEBI" id="CHEBI:29035"/>
        <label>2</label>
    </ligand>
</feature>
<keyword evidence="8" id="KW-0963">Cytoplasm</keyword>
<feature type="binding site" evidence="8">
    <location>
        <position position="261"/>
    </location>
    <ligand>
        <name>Mn(2+)</name>
        <dbReference type="ChEBI" id="CHEBI:29035"/>
        <label>1</label>
    </ligand>
</feature>
<dbReference type="InterPro" id="IPR043472">
    <property type="entry name" value="Macro_dom-like"/>
</dbReference>
<feature type="domain" description="Cytosol aminopeptidase" evidence="9">
    <location>
        <begin position="336"/>
        <end position="343"/>
    </location>
</feature>
<dbReference type="Proteomes" id="UP000282460">
    <property type="component" value="Unassembled WGS sequence"/>
</dbReference>
<dbReference type="GO" id="GO:0005737">
    <property type="term" value="C:cytoplasm"/>
    <property type="evidence" value="ECO:0007669"/>
    <property type="project" value="UniProtKB-SubCell"/>
</dbReference>
<dbReference type="Pfam" id="PF00883">
    <property type="entry name" value="Peptidase_M17"/>
    <property type="match status" value="1"/>
</dbReference>
<dbReference type="RefSeq" id="WP_121658413.1">
    <property type="nucleotide sequence ID" value="NZ_BMEK01000001.1"/>
</dbReference>
<dbReference type="EC" id="3.4.11.1" evidence="8"/>
<comment type="catalytic activity">
    <reaction evidence="1 8">
        <text>Release of an N-terminal amino acid, Xaa-|-Yaa-, in which Xaa is preferably Leu, but may be other amino acids including Pro although not Arg or Lys, and Yaa may be Pro. Amino acid amides and methyl esters are also readily hydrolyzed, but rates on arylamides are exceedingly low.</text>
        <dbReference type="EC" id="3.4.11.1"/>
    </reaction>
</comment>
<dbReference type="GO" id="GO:0070006">
    <property type="term" value="F:metalloaminopeptidase activity"/>
    <property type="evidence" value="ECO:0007669"/>
    <property type="project" value="InterPro"/>
</dbReference>
<keyword evidence="5 8" id="KW-0645">Protease</keyword>
<dbReference type="InterPro" id="IPR011356">
    <property type="entry name" value="Leucine_aapep/pepB"/>
</dbReference>
<feature type="active site" evidence="8">
    <location>
        <position position="342"/>
    </location>
</feature>
<feature type="binding site" evidence="8">
    <location>
        <position position="340"/>
    </location>
    <ligand>
        <name>Mn(2+)</name>
        <dbReference type="ChEBI" id="CHEBI:29035"/>
        <label>1</label>
    </ligand>
</feature>
<evidence type="ECO:0000256" key="8">
    <source>
        <dbReference type="HAMAP-Rule" id="MF_00181"/>
    </source>
</evidence>
<dbReference type="PRINTS" id="PR00481">
    <property type="entry name" value="LAMNOPPTDASE"/>
</dbReference>
<evidence type="ECO:0000256" key="5">
    <source>
        <dbReference type="ARBA" id="ARBA00022670"/>
    </source>
</evidence>
<dbReference type="PANTHER" id="PTHR11963">
    <property type="entry name" value="LEUCINE AMINOPEPTIDASE-RELATED"/>
    <property type="match status" value="1"/>
</dbReference>
<dbReference type="SUPFAM" id="SSF53187">
    <property type="entry name" value="Zn-dependent exopeptidases"/>
    <property type="match status" value="1"/>
</dbReference>
<dbReference type="InterPro" id="IPR008283">
    <property type="entry name" value="Peptidase_M17_N"/>
</dbReference>
<evidence type="ECO:0000313" key="10">
    <source>
        <dbReference type="EMBL" id="RLQ86054.1"/>
    </source>
</evidence>
<dbReference type="EC" id="3.4.11.10" evidence="8"/>
<keyword evidence="11" id="KW-1185">Reference proteome</keyword>
<dbReference type="GO" id="GO:0030145">
    <property type="term" value="F:manganese ion binding"/>
    <property type="evidence" value="ECO:0007669"/>
    <property type="project" value="UniProtKB-UniRule"/>
</dbReference>
<dbReference type="HAMAP" id="MF_00181">
    <property type="entry name" value="Cytosol_peptidase_M17"/>
    <property type="match status" value="1"/>
</dbReference>
<proteinExistence type="inferred from homology"/>
<dbReference type="PANTHER" id="PTHR11963:SF23">
    <property type="entry name" value="CYTOSOL AMINOPEPTIDASE"/>
    <property type="match status" value="1"/>
</dbReference>
<dbReference type="CDD" id="cd00433">
    <property type="entry name" value="Peptidase_M17"/>
    <property type="match status" value="1"/>
</dbReference>
<keyword evidence="4 8" id="KW-0031">Aminopeptidase</keyword>
<keyword evidence="8" id="KW-0464">Manganese</keyword>
<evidence type="ECO:0000259" key="9">
    <source>
        <dbReference type="PROSITE" id="PS00631"/>
    </source>
</evidence>
<dbReference type="Pfam" id="PF02789">
    <property type="entry name" value="Peptidase_M17_N"/>
    <property type="match status" value="1"/>
</dbReference>
<evidence type="ECO:0000256" key="6">
    <source>
        <dbReference type="ARBA" id="ARBA00022801"/>
    </source>
</evidence>